<name>A0A7W2AIR0_9BACL</name>
<keyword evidence="2" id="KW-1185">Reference proteome</keyword>
<dbReference type="Proteomes" id="UP000530514">
    <property type="component" value="Unassembled WGS sequence"/>
</dbReference>
<evidence type="ECO:0000313" key="2">
    <source>
        <dbReference type="Proteomes" id="UP000530514"/>
    </source>
</evidence>
<gene>
    <name evidence="1" type="ORF">H1164_14045</name>
</gene>
<dbReference type="AlphaFoldDB" id="A0A7W2AIR0"/>
<proteinExistence type="predicted"/>
<organism evidence="1 2">
    <name type="scientific">Thermoactinomyces daqus</name>
    <dbReference type="NCBI Taxonomy" id="1329516"/>
    <lineage>
        <taxon>Bacteria</taxon>
        <taxon>Bacillati</taxon>
        <taxon>Bacillota</taxon>
        <taxon>Bacilli</taxon>
        <taxon>Bacillales</taxon>
        <taxon>Thermoactinomycetaceae</taxon>
        <taxon>Thermoactinomyces</taxon>
    </lineage>
</organism>
<dbReference type="RefSeq" id="WP_033100815.1">
    <property type="nucleotide sequence ID" value="NZ_JACEIP010000025.1"/>
</dbReference>
<evidence type="ECO:0000313" key="1">
    <source>
        <dbReference type="EMBL" id="MBA4544006.1"/>
    </source>
</evidence>
<sequence length="98" mass="11184">MLKLQVEGKAHQVEPFLYDLRQRPQIALHQEHVKEVSDDNQICVTCEVDLQPSRRLKIVHLRTQDGGEIRMPLLDVIHAEIEEGKTILAGKAFDIFSG</sequence>
<reference evidence="1 2" key="1">
    <citation type="submission" date="2020-07" db="EMBL/GenBank/DDBJ databases">
        <authorList>
            <person name="Feng H."/>
        </authorList>
    </citation>
    <scope>NUCLEOTIDE SEQUENCE [LARGE SCALE GENOMIC DNA]</scope>
    <source>
        <strain evidence="2">s-11</strain>
    </source>
</reference>
<dbReference type="EMBL" id="JACEIP010000025">
    <property type="protein sequence ID" value="MBA4544006.1"/>
    <property type="molecule type" value="Genomic_DNA"/>
</dbReference>
<comment type="caution">
    <text evidence="1">The sequence shown here is derived from an EMBL/GenBank/DDBJ whole genome shotgun (WGS) entry which is preliminary data.</text>
</comment>
<protein>
    <submittedName>
        <fullName evidence="1">Uncharacterized protein</fullName>
    </submittedName>
</protein>
<dbReference type="OrthoDB" id="2990462at2"/>
<accession>A0A7W2AIR0</accession>